<dbReference type="RefSeq" id="XP_011780246.1">
    <property type="nucleotide sequence ID" value="XM_011781944.1"/>
</dbReference>
<gene>
    <name evidence="1" type="ORF">TbgDal_XI11010</name>
</gene>
<evidence type="ECO:0000313" key="2">
    <source>
        <dbReference type="Proteomes" id="UP000002316"/>
    </source>
</evidence>
<dbReference type="GeneID" id="23866246"/>
<dbReference type="EMBL" id="FN554974">
    <property type="protein sequence ID" value="CBH17982.1"/>
    <property type="molecule type" value="Genomic_DNA"/>
</dbReference>
<organism evidence="1 2">
    <name type="scientific">Trypanosoma brucei gambiense (strain MHOM/CI/86/DAL972)</name>
    <dbReference type="NCBI Taxonomy" id="679716"/>
    <lineage>
        <taxon>Eukaryota</taxon>
        <taxon>Discoba</taxon>
        <taxon>Euglenozoa</taxon>
        <taxon>Kinetoplastea</taxon>
        <taxon>Metakinetoplastina</taxon>
        <taxon>Trypanosomatida</taxon>
        <taxon>Trypanosomatidae</taxon>
        <taxon>Trypanosoma</taxon>
    </lineage>
</organism>
<name>D0A8I1_TRYB9</name>
<accession>D0A8I1</accession>
<protein>
    <submittedName>
        <fullName evidence="1">Uncharacterized protein</fullName>
    </submittedName>
</protein>
<sequence length="114" mass="12123">MNVGKSGTASAKKLQPWPLVLNDISRASRKLRRRLRGITYRRSQLPRRRCGLKIPAVRASRPPGGCCRGFGVRTAGLWLTGAACAVALAVTPSPWSGVGRGAWGATGCFCCITA</sequence>
<reference evidence="2" key="1">
    <citation type="journal article" date="2010" name="PLoS Negl. Trop. Dis.">
        <title>The genome sequence of Trypanosoma brucei gambiense, causative agent of chronic human african trypanosomiasis.</title>
        <authorList>
            <person name="Jackson A.P."/>
            <person name="Sanders M."/>
            <person name="Berry A."/>
            <person name="McQuillan J."/>
            <person name="Aslett M.A."/>
            <person name="Quail M.A."/>
            <person name="Chukualim B."/>
            <person name="Capewell P."/>
            <person name="MacLeod A."/>
            <person name="Melville S.E."/>
            <person name="Gibson W."/>
            <person name="Barry J.D."/>
            <person name="Berriman M."/>
            <person name="Hertz-Fowler C."/>
        </authorList>
    </citation>
    <scope>NUCLEOTIDE SEQUENCE [LARGE SCALE GENOMIC DNA]</scope>
    <source>
        <strain evidence="2">MHOM/CI/86/DAL972</strain>
    </source>
</reference>
<proteinExistence type="predicted"/>
<evidence type="ECO:0000313" key="1">
    <source>
        <dbReference type="EMBL" id="CBH17982.1"/>
    </source>
</evidence>
<dbReference type="KEGG" id="tbg:TbgDal_XI11010"/>
<dbReference type="Proteomes" id="UP000002316">
    <property type="component" value="Chromosome 11"/>
</dbReference>
<dbReference type="AlphaFoldDB" id="D0A8I1"/>